<dbReference type="EMBL" id="JAQMWT010000457">
    <property type="protein sequence ID" value="KAJ8601018.1"/>
    <property type="molecule type" value="Genomic_DNA"/>
</dbReference>
<dbReference type="Pfam" id="PF12697">
    <property type="entry name" value="Abhydrolase_6"/>
    <property type="match status" value="1"/>
</dbReference>
<dbReference type="SUPFAM" id="SSF53474">
    <property type="entry name" value="alpha/beta-Hydrolases"/>
    <property type="match status" value="1"/>
</dbReference>
<gene>
    <name evidence="2" type="ORF">CTAYLR_007957</name>
</gene>
<dbReference type="InterPro" id="IPR029058">
    <property type="entry name" value="AB_hydrolase_fold"/>
</dbReference>
<reference evidence="2" key="1">
    <citation type="submission" date="2023-01" db="EMBL/GenBank/DDBJ databases">
        <title>Metagenome sequencing of chrysophaentin producing Chrysophaeum taylorii.</title>
        <authorList>
            <person name="Davison J."/>
            <person name="Bewley C."/>
        </authorList>
    </citation>
    <scope>NUCLEOTIDE SEQUENCE</scope>
    <source>
        <strain evidence="2">NIES-1699</strain>
    </source>
</reference>
<dbReference type="Gene3D" id="3.40.50.1820">
    <property type="entry name" value="alpha/beta hydrolase"/>
    <property type="match status" value="1"/>
</dbReference>
<comment type="caution">
    <text evidence="2">The sequence shown here is derived from an EMBL/GenBank/DDBJ whole genome shotgun (WGS) entry which is preliminary data.</text>
</comment>
<dbReference type="AlphaFoldDB" id="A0AAD7XIU9"/>
<proteinExistence type="predicted"/>
<evidence type="ECO:0000313" key="3">
    <source>
        <dbReference type="Proteomes" id="UP001230188"/>
    </source>
</evidence>
<dbReference type="InterPro" id="IPR000073">
    <property type="entry name" value="AB_hydrolase_1"/>
</dbReference>
<keyword evidence="3" id="KW-1185">Reference proteome</keyword>
<accession>A0AAD7XIU9</accession>
<feature type="domain" description="AB hydrolase-1" evidence="1">
    <location>
        <begin position="34"/>
        <end position="272"/>
    </location>
</feature>
<organism evidence="2 3">
    <name type="scientific">Chrysophaeum taylorii</name>
    <dbReference type="NCBI Taxonomy" id="2483200"/>
    <lineage>
        <taxon>Eukaryota</taxon>
        <taxon>Sar</taxon>
        <taxon>Stramenopiles</taxon>
        <taxon>Ochrophyta</taxon>
        <taxon>Pelagophyceae</taxon>
        <taxon>Pelagomonadales</taxon>
        <taxon>Pelagomonadaceae</taxon>
        <taxon>Chrysophaeum</taxon>
    </lineage>
</organism>
<sequence>MRRFASTWEVSETFVKRRRVEFASRHLAREGPVVVALHCSGSSYKQWSSLAVALENSGGFSRLVAPNLFGSGRTEPWRGGEQTLDDQAALVRACVDEPCLIVGHSHGGSVAIRCGDLALGLVLFEPNHFFLLGQDLDALTFVHRMRAAAEADDRDEWGRLFWDFWFRQSDDDVWDDLAPDLKRKLVDPTLPHTYHEITSLLLAMGPGVERDLVVLDALGDKVHLLLSPEPGLGFRPVLARYRRLFATLGAQVFDAPVGGHVAPITHPDPTAAFVASHLLSLLK</sequence>
<evidence type="ECO:0000259" key="1">
    <source>
        <dbReference type="Pfam" id="PF12697"/>
    </source>
</evidence>
<protein>
    <recommendedName>
        <fullName evidence="1">AB hydrolase-1 domain-containing protein</fullName>
    </recommendedName>
</protein>
<evidence type="ECO:0000313" key="2">
    <source>
        <dbReference type="EMBL" id="KAJ8601018.1"/>
    </source>
</evidence>
<dbReference type="Proteomes" id="UP001230188">
    <property type="component" value="Unassembled WGS sequence"/>
</dbReference>
<name>A0AAD7XIU9_9STRA</name>